<evidence type="ECO:0000313" key="1">
    <source>
        <dbReference type="EMBL" id="MPM85654.1"/>
    </source>
</evidence>
<comment type="caution">
    <text evidence="1">The sequence shown here is derived from an EMBL/GenBank/DDBJ whole genome shotgun (WGS) entry which is preliminary data.</text>
</comment>
<protein>
    <submittedName>
        <fullName evidence="1">Uncharacterized protein</fullName>
    </submittedName>
</protein>
<dbReference type="AlphaFoldDB" id="A0A645D8I4"/>
<sequence>MLFPVLIAKTVISYLALNSSSTNVFPTQLVGVTISTIEYSGSSSI</sequence>
<dbReference type="EMBL" id="VSSQ01033899">
    <property type="protein sequence ID" value="MPM85654.1"/>
    <property type="molecule type" value="Genomic_DNA"/>
</dbReference>
<gene>
    <name evidence="1" type="ORF">SDC9_132735</name>
</gene>
<organism evidence="1">
    <name type="scientific">bioreactor metagenome</name>
    <dbReference type="NCBI Taxonomy" id="1076179"/>
    <lineage>
        <taxon>unclassified sequences</taxon>
        <taxon>metagenomes</taxon>
        <taxon>ecological metagenomes</taxon>
    </lineage>
</organism>
<accession>A0A645D8I4</accession>
<name>A0A645D8I4_9ZZZZ</name>
<reference evidence="1" key="1">
    <citation type="submission" date="2019-08" db="EMBL/GenBank/DDBJ databases">
        <authorList>
            <person name="Kucharzyk K."/>
            <person name="Murdoch R.W."/>
            <person name="Higgins S."/>
            <person name="Loffler F."/>
        </authorList>
    </citation>
    <scope>NUCLEOTIDE SEQUENCE</scope>
</reference>
<proteinExistence type="predicted"/>